<evidence type="ECO:0000256" key="5">
    <source>
        <dbReference type="ARBA" id="ARBA00022801"/>
    </source>
</evidence>
<keyword evidence="7" id="KW-1015">Disulfide bond</keyword>
<feature type="region of interest" description="Disordered" evidence="8">
    <location>
        <begin position="65"/>
        <end position="114"/>
    </location>
</feature>
<dbReference type="EMBL" id="MCFF01000021">
    <property type="protein sequence ID" value="ORZ14251.1"/>
    <property type="molecule type" value="Genomic_DNA"/>
</dbReference>
<dbReference type="RefSeq" id="XP_021880729.1">
    <property type="nucleotide sequence ID" value="XM_022030164.1"/>
</dbReference>
<feature type="disulfide bond" evidence="7">
    <location>
        <begin position="34"/>
        <end position="46"/>
    </location>
</feature>
<dbReference type="STRING" id="64571.A0A1Y2GKW1"/>
<comment type="caution">
    <text evidence="11">The sequence shown here is derived from an EMBL/GenBank/DDBJ whole genome shotgun (WGS) entry which is preliminary data.</text>
</comment>
<comment type="caution">
    <text evidence="7">Lacks conserved residue(s) required for the propagation of feature annotation.</text>
</comment>
<evidence type="ECO:0000256" key="1">
    <source>
        <dbReference type="ARBA" id="ARBA00001941"/>
    </source>
</evidence>
<dbReference type="PANTHER" id="PTHR46471:SF2">
    <property type="entry name" value="CHITIN DEACETYLASE-RELATED"/>
    <property type="match status" value="1"/>
</dbReference>
<feature type="signal peptide" evidence="9">
    <location>
        <begin position="1"/>
        <end position="22"/>
    </location>
</feature>
<keyword evidence="6" id="KW-0119">Carbohydrate metabolism</keyword>
<evidence type="ECO:0000256" key="3">
    <source>
        <dbReference type="ARBA" id="ARBA00022723"/>
    </source>
</evidence>
<dbReference type="PANTHER" id="PTHR46471">
    <property type="entry name" value="CHITIN DEACETYLASE"/>
    <property type="match status" value="1"/>
</dbReference>
<feature type="domain" description="Chitin-binding type-1" evidence="10">
    <location>
        <begin position="22"/>
        <end position="66"/>
    </location>
</feature>
<dbReference type="GO" id="GO:0046872">
    <property type="term" value="F:metal ion binding"/>
    <property type="evidence" value="ECO:0007669"/>
    <property type="project" value="UniProtKB-KW"/>
</dbReference>
<dbReference type="Pfam" id="PF00187">
    <property type="entry name" value="Chitin_bind_1"/>
    <property type="match status" value="1"/>
</dbReference>
<comment type="cofactor">
    <cofactor evidence="1">
        <name>Co(2+)</name>
        <dbReference type="ChEBI" id="CHEBI:48828"/>
    </cofactor>
</comment>
<evidence type="ECO:0000256" key="2">
    <source>
        <dbReference type="ARBA" id="ARBA00022669"/>
    </source>
</evidence>
<dbReference type="CDD" id="cd00035">
    <property type="entry name" value="ChtBD1"/>
    <property type="match status" value="1"/>
</dbReference>
<proteinExistence type="predicted"/>
<feature type="disulfide bond" evidence="7">
    <location>
        <begin position="39"/>
        <end position="53"/>
    </location>
</feature>
<feature type="disulfide bond" evidence="7">
    <location>
        <begin position="25"/>
        <end position="40"/>
    </location>
</feature>
<feature type="compositionally biased region" description="Polar residues" evidence="8">
    <location>
        <begin position="142"/>
        <end position="161"/>
    </location>
</feature>
<keyword evidence="2 7" id="KW-0147">Chitin-binding</keyword>
<evidence type="ECO:0000256" key="7">
    <source>
        <dbReference type="PROSITE-ProRule" id="PRU00261"/>
    </source>
</evidence>
<evidence type="ECO:0000313" key="12">
    <source>
        <dbReference type="Proteomes" id="UP000193648"/>
    </source>
</evidence>
<keyword evidence="5" id="KW-0378">Hydrolase</keyword>
<dbReference type="Proteomes" id="UP000193648">
    <property type="component" value="Unassembled WGS sequence"/>
</dbReference>
<feature type="region of interest" description="Disordered" evidence="8">
    <location>
        <begin position="130"/>
        <end position="161"/>
    </location>
</feature>
<evidence type="ECO:0000256" key="9">
    <source>
        <dbReference type="SAM" id="SignalP"/>
    </source>
</evidence>
<dbReference type="InParanoid" id="A0A1Y2GKW1"/>
<name>A0A1Y2GKW1_9FUNG</name>
<evidence type="ECO:0000256" key="6">
    <source>
        <dbReference type="ARBA" id="ARBA00023277"/>
    </source>
</evidence>
<feature type="compositionally biased region" description="Low complexity" evidence="8">
    <location>
        <begin position="79"/>
        <end position="114"/>
    </location>
</feature>
<sequence>MANNLFNQLLLYLIVILTLVAAQSCGPGSETPNCPNSACCSRNNFCGYSPLHCGEGCQSQYGNCDEDDDPVSSSPPSPSRSRSSSIWSSTSTSSSWGSSRTLTSTDSWSTSSSSSLATFSTTATTTATVTITESERTTSTAKGTYQLQPTDKPSGAVSSQDKSVKSTVALAIVFFAGLMMA</sequence>
<dbReference type="PROSITE" id="PS50941">
    <property type="entry name" value="CHIT_BIND_I_2"/>
    <property type="match status" value="1"/>
</dbReference>
<keyword evidence="4 9" id="KW-0732">Signal</keyword>
<evidence type="ECO:0000256" key="8">
    <source>
        <dbReference type="SAM" id="MobiDB-lite"/>
    </source>
</evidence>
<organism evidence="11 12">
    <name type="scientific">Lobosporangium transversale</name>
    <dbReference type="NCBI Taxonomy" id="64571"/>
    <lineage>
        <taxon>Eukaryota</taxon>
        <taxon>Fungi</taxon>
        <taxon>Fungi incertae sedis</taxon>
        <taxon>Mucoromycota</taxon>
        <taxon>Mortierellomycotina</taxon>
        <taxon>Mortierellomycetes</taxon>
        <taxon>Mortierellales</taxon>
        <taxon>Mortierellaceae</taxon>
        <taxon>Lobosporangium</taxon>
    </lineage>
</organism>
<dbReference type="GeneID" id="33572007"/>
<dbReference type="Gene3D" id="3.30.60.10">
    <property type="entry name" value="Endochitinase-like"/>
    <property type="match status" value="1"/>
</dbReference>
<evidence type="ECO:0000313" key="11">
    <source>
        <dbReference type="EMBL" id="ORZ14251.1"/>
    </source>
</evidence>
<dbReference type="InterPro" id="IPR036861">
    <property type="entry name" value="Endochitinase-like_sf"/>
</dbReference>
<protein>
    <recommendedName>
        <fullName evidence="10">Chitin-binding type-1 domain-containing protein</fullName>
    </recommendedName>
</protein>
<evidence type="ECO:0000256" key="4">
    <source>
        <dbReference type="ARBA" id="ARBA00022729"/>
    </source>
</evidence>
<evidence type="ECO:0000259" key="10">
    <source>
        <dbReference type="PROSITE" id="PS50941"/>
    </source>
</evidence>
<dbReference type="SUPFAM" id="SSF57016">
    <property type="entry name" value="Plant lectins/antimicrobial peptides"/>
    <property type="match status" value="1"/>
</dbReference>
<dbReference type="GO" id="GO:0016787">
    <property type="term" value="F:hydrolase activity"/>
    <property type="evidence" value="ECO:0007669"/>
    <property type="project" value="UniProtKB-KW"/>
</dbReference>
<dbReference type="AlphaFoldDB" id="A0A1Y2GKW1"/>
<dbReference type="GO" id="GO:0008061">
    <property type="term" value="F:chitin binding"/>
    <property type="evidence" value="ECO:0007669"/>
    <property type="project" value="UniProtKB-UniRule"/>
</dbReference>
<gene>
    <name evidence="11" type="ORF">BCR41DRAFT_422508</name>
</gene>
<feature type="compositionally biased region" description="Low complexity" evidence="8">
    <location>
        <begin position="130"/>
        <end position="141"/>
    </location>
</feature>
<keyword evidence="12" id="KW-1185">Reference proteome</keyword>
<accession>A0A1Y2GKW1</accession>
<dbReference type="InterPro" id="IPR001002">
    <property type="entry name" value="Chitin-bd_1"/>
</dbReference>
<feature type="chain" id="PRO_5013208943" description="Chitin-binding type-1 domain-containing protein" evidence="9">
    <location>
        <begin position="23"/>
        <end position="181"/>
    </location>
</feature>
<keyword evidence="3" id="KW-0479">Metal-binding</keyword>
<dbReference type="OrthoDB" id="1193027at2759"/>
<reference evidence="11 12" key="1">
    <citation type="submission" date="2016-07" db="EMBL/GenBank/DDBJ databases">
        <title>Pervasive Adenine N6-methylation of Active Genes in Fungi.</title>
        <authorList>
            <consortium name="DOE Joint Genome Institute"/>
            <person name="Mondo S.J."/>
            <person name="Dannebaum R.O."/>
            <person name="Kuo R.C."/>
            <person name="Labutti K."/>
            <person name="Haridas S."/>
            <person name="Kuo A."/>
            <person name="Salamov A."/>
            <person name="Ahrendt S.R."/>
            <person name="Lipzen A."/>
            <person name="Sullivan W."/>
            <person name="Andreopoulos W.B."/>
            <person name="Clum A."/>
            <person name="Lindquist E."/>
            <person name="Daum C."/>
            <person name="Ramamoorthy G.K."/>
            <person name="Gryganskyi A."/>
            <person name="Culley D."/>
            <person name="Magnuson J.K."/>
            <person name="James T.Y."/>
            <person name="O'Malley M.A."/>
            <person name="Stajich J.E."/>
            <person name="Spatafora J.W."/>
            <person name="Visel A."/>
            <person name="Grigoriev I.V."/>
        </authorList>
    </citation>
    <scope>NUCLEOTIDE SEQUENCE [LARGE SCALE GENOMIC DNA]</scope>
    <source>
        <strain evidence="11 12">NRRL 3116</strain>
    </source>
</reference>